<feature type="compositionally biased region" description="Low complexity" evidence="1">
    <location>
        <begin position="229"/>
        <end position="239"/>
    </location>
</feature>
<feature type="compositionally biased region" description="Pro residues" evidence="1">
    <location>
        <begin position="297"/>
        <end position="310"/>
    </location>
</feature>
<evidence type="ECO:0000256" key="1">
    <source>
        <dbReference type="SAM" id="MobiDB-lite"/>
    </source>
</evidence>
<keyword evidence="3" id="KW-1185">Reference proteome</keyword>
<dbReference type="InterPro" id="IPR037643">
    <property type="entry name" value="HHLA1"/>
</dbReference>
<protein>
    <submittedName>
        <fullName evidence="2">HERV-H LTR-associating protein 1</fullName>
    </submittedName>
</protein>
<feature type="compositionally biased region" description="Low complexity" evidence="1">
    <location>
        <begin position="256"/>
        <end position="268"/>
    </location>
</feature>
<reference evidence="2 3" key="1">
    <citation type="submission" date="2013-11" db="EMBL/GenBank/DDBJ databases">
        <title>The Damaraland mole rat (Fukomys damarensis) genome and evolution of African mole rats.</title>
        <authorList>
            <person name="Gladyshev V.N."/>
            <person name="Fang X."/>
        </authorList>
    </citation>
    <scope>NUCLEOTIDE SEQUENCE [LARGE SCALE GENOMIC DNA]</scope>
    <source>
        <tissue evidence="2">Liver</tissue>
    </source>
</reference>
<dbReference type="Proteomes" id="UP000028990">
    <property type="component" value="Unassembled WGS sequence"/>
</dbReference>
<dbReference type="PANTHER" id="PTHR15299">
    <property type="entry name" value="HERV-H LTR-ASSOCIATING PROTEIN 1"/>
    <property type="match status" value="1"/>
</dbReference>
<feature type="region of interest" description="Disordered" evidence="1">
    <location>
        <begin position="194"/>
        <end position="310"/>
    </location>
</feature>
<dbReference type="EMBL" id="KN122350">
    <property type="protein sequence ID" value="KFO30968.1"/>
    <property type="molecule type" value="Genomic_DNA"/>
</dbReference>
<sequence>MWLMRTFIPVSGIEGVQKEKDKALLGPTELPARSVDLSALNLTELVNRMLSRALKESRRFFSLLSISSYSSFAFHKVSVAVYNISNLKTVDPAKFPTRFCYCLNNRTNDVSDFTALLVDIVENSTGSLTEVFRSTSLLSVSHTDESDCIFICVMAGKAGRNLSDFWEMAEKSPVINYTFMSSVSGVLATRRVTGTPRVTTDRQTWASKLSTPRAQAMEEKTPGGPPWETPSSTSTSAEAQQAKSTQRFLEPAGIMARPSSPAQSSPASGMVTTSTQTLNPTKAPAPKDLQTGEAPAEWPPTPGKQPAPVPAPLQASRCPHPLLKEGTMTAAPVTLAMQKLNPCLMELCRFLQRCLCGSQRKNPTTEMMRYCLEYYSWFLKNATSLCQKVKRVSNSHSKCPSWLCCNCCDASLTGEGGSVTLRGCPALAGIPGVP</sequence>
<proteinExistence type="predicted"/>
<name>A0A091DKE6_FUKDA</name>
<feature type="compositionally biased region" description="Polar residues" evidence="1">
    <location>
        <begin position="270"/>
        <end position="280"/>
    </location>
</feature>
<dbReference type="PANTHER" id="PTHR15299:SF3">
    <property type="entry name" value="HERV-H LTR-ASSOCIATING PROTEIN 1"/>
    <property type="match status" value="1"/>
</dbReference>
<organism evidence="2 3">
    <name type="scientific">Fukomys damarensis</name>
    <name type="common">Damaraland mole rat</name>
    <name type="synonym">Cryptomys damarensis</name>
    <dbReference type="NCBI Taxonomy" id="885580"/>
    <lineage>
        <taxon>Eukaryota</taxon>
        <taxon>Metazoa</taxon>
        <taxon>Chordata</taxon>
        <taxon>Craniata</taxon>
        <taxon>Vertebrata</taxon>
        <taxon>Euteleostomi</taxon>
        <taxon>Mammalia</taxon>
        <taxon>Eutheria</taxon>
        <taxon>Euarchontoglires</taxon>
        <taxon>Glires</taxon>
        <taxon>Rodentia</taxon>
        <taxon>Hystricomorpha</taxon>
        <taxon>Bathyergidae</taxon>
        <taxon>Fukomys</taxon>
    </lineage>
</organism>
<accession>A0A091DKE6</accession>
<gene>
    <name evidence="2" type="ORF">H920_07606</name>
</gene>
<evidence type="ECO:0000313" key="2">
    <source>
        <dbReference type="EMBL" id="KFO30968.1"/>
    </source>
</evidence>
<evidence type="ECO:0000313" key="3">
    <source>
        <dbReference type="Proteomes" id="UP000028990"/>
    </source>
</evidence>
<feature type="compositionally biased region" description="Polar residues" evidence="1">
    <location>
        <begin position="203"/>
        <end position="213"/>
    </location>
</feature>
<dbReference type="AlphaFoldDB" id="A0A091DKE6"/>
<dbReference type="eggNOG" id="ENOG502S3MP">
    <property type="taxonomic scope" value="Eukaryota"/>
</dbReference>